<proteinExistence type="predicted"/>
<dbReference type="GO" id="GO:0004519">
    <property type="term" value="F:endonuclease activity"/>
    <property type="evidence" value="ECO:0007669"/>
    <property type="project" value="UniProtKB-KW"/>
</dbReference>
<feature type="transmembrane region" description="Helical" evidence="2">
    <location>
        <begin position="83"/>
        <end position="103"/>
    </location>
</feature>
<keyword evidence="2" id="KW-0472">Membrane</keyword>
<keyword evidence="5" id="KW-1185">Reference proteome</keyword>
<keyword evidence="4" id="KW-0255">Endonuclease</keyword>
<accession>A0A941ALS8</accession>
<dbReference type="InterPro" id="IPR036691">
    <property type="entry name" value="Endo/exonu/phosph_ase_sf"/>
</dbReference>
<dbReference type="Pfam" id="PF03372">
    <property type="entry name" value="Exo_endo_phos"/>
    <property type="match status" value="1"/>
</dbReference>
<feature type="domain" description="Endonuclease/exonuclease/phosphatase" evidence="3">
    <location>
        <begin position="117"/>
        <end position="322"/>
    </location>
</feature>
<reference evidence="4" key="1">
    <citation type="submission" date="2021-02" db="EMBL/GenBank/DDBJ databases">
        <title>Draft genome sequence of Microbispora sp. RL4-1S isolated from rice leaves in Thailand.</title>
        <authorList>
            <person name="Muangham S."/>
            <person name="Duangmal K."/>
        </authorList>
    </citation>
    <scope>NUCLEOTIDE SEQUENCE</scope>
    <source>
        <strain evidence="4">RL4-1S</strain>
    </source>
</reference>
<evidence type="ECO:0000313" key="5">
    <source>
        <dbReference type="Proteomes" id="UP000674234"/>
    </source>
</evidence>
<gene>
    <name evidence="4" type="ORF">JOL79_27805</name>
</gene>
<dbReference type="AlphaFoldDB" id="A0A941ALS8"/>
<sequence length="333" mass="34448">MTSSRPAADSGVGGVIAAPPRRPPRPPAPIAWIAVIPFAVWATVRLSGADRGPVAPLLAFTPYAAVGSVLSVFVAAAARSRAAVALGTATAVLMAALTLPRAVGSPVTATGPTLRILTANLFLGRGDPRAVVALARRLRADVVSLQELTPELAQGLRAAGMSAIYRYARLEPGPGASGSGLYSRLPLTPLPDFRPAGGHRMPWATLSPSSGPAVEFVDVHVVSPLGTATSRWADDLRGLPAPVSGAVRVLAGDFNATLDQAALREVLSPGYADAADSTGDGLVFTWPADRRFPPLVTIDHVLYDRRASAVTTAAYTVPGSDHRALFAELRLPG</sequence>
<dbReference type="Gene3D" id="3.60.10.10">
    <property type="entry name" value="Endonuclease/exonuclease/phosphatase"/>
    <property type="match status" value="1"/>
</dbReference>
<keyword evidence="4" id="KW-0540">Nuclease</keyword>
<comment type="caution">
    <text evidence="4">The sequence shown here is derived from an EMBL/GenBank/DDBJ whole genome shotgun (WGS) entry which is preliminary data.</text>
</comment>
<keyword evidence="2" id="KW-1133">Transmembrane helix</keyword>
<name>A0A941ALS8_9ACTN</name>
<keyword evidence="4" id="KW-0378">Hydrolase</keyword>
<dbReference type="EMBL" id="JAFCNB010000021">
    <property type="protein sequence ID" value="MBP2707592.1"/>
    <property type="molecule type" value="Genomic_DNA"/>
</dbReference>
<feature type="transmembrane region" description="Helical" evidence="2">
    <location>
        <begin position="30"/>
        <end position="48"/>
    </location>
</feature>
<dbReference type="Proteomes" id="UP000674234">
    <property type="component" value="Unassembled WGS sequence"/>
</dbReference>
<evidence type="ECO:0000256" key="1">
    <source>
        <dbReference type="SAM" id="MobiDB-lite"/>
    </source>
</evidence>
<keyword evidence="2" id="KW-0812">Transmembrane</keyword>
<dbReference type="SUPFAM" id="SSF56219">
    <property type="entry name" value="DNase I-like"/>
    <property type="match status" value="1"/>
</dbReference>
<evidence type="ECO:0000256" key="2">
    <source>
        <dbReference type="SAM" id="Phobius"/>
    </source>
</evidence>
<protein>
    <submittedName>
        <fullName evidence="4">Endonuclease/exonuclease/phosphatase family protein</fullName>
    </submittedName>
</protein>
<feature type="transmembrane region" description="Helical" evidence="2">
    <location>
        <begin position="54"/>
        <end position="76"/>
    </location>
</feature>
<dbReference type="RefSeq" id="WP_210158858.1">
    <property type="nucleotide sequence ID" value="NZ_JAFCNB010000021.1"/>
</dbReference>
<evidence type="ECO:0000259" key="3">
    <source>
        <dbReference type="Pfam" id="PF03372"/>
    </source>
</evidence>
<dbReference type="InterPro" id="IPR005135">
    <property type="entry name" value="Endo/exonuclease/phosphatase"/>
</dbReference>
<feature type="region of interest" description="Disordered" evidence="1">
    <location>
        <begin position="1"/>
        <end position="20"/>
    </location>
</feature>
<organism evidence="4 5">
    <name type="scientific">Microbispora oryzae</name>
    <dbReference type="NCBI Taxonomy" id="2806554"/>
    <lineage>
        <taxon>Bacteria</taxon>
        <taxon>Bacillati</taxon>
        <taxon>Actinomycetota</taxon>
        <taxon>Actinomycetes</taxon>
        <taxon>Streptosporangiales</taxon>
        <taxon>Streptosporangiaceae</taxon>
        <taxon>Microbispora</taxon>
    </lineage>
</organism>
<evidence type="ECO:0000313" key="4">
    <source>
        <dbReference type="EMBL" id="MBP2707592.1"/>
    </source>
</evidence>